<evidence type="ECO:0000256" key="4">
    <source>
        <dbReference type="SAM" id="MobiDB-lite"/>
    </source>
</evidence>
<keyword evidence="8" id="KW-1185">Reference proteome</keyword>
<keyword evidence="1 3" id="KW-0727">SH2 domain</keyword>
<dbReference type="InterPro" id="IPR044102">
    <property type="entry name" value="SH2_SHEP1/BCAR3/NSP1"/>
</dbReference>
<dbReference type="InterPro" id="IPR001895">
    <property type="entry name" value="RASGEF_cat_dom"/>
</dbReference>
<reference evidence="7 8" key="1">
    <citation type="submission" date="2023-09" db="EMBL/GenBank/DDBJ databases">
        <title>Nesidiocoris tenuis whole genome shotgun sequence.</title>
        <authorList>
            <person name="Shibata T."/>
            <person name="Shimoda M."/>
            <person name="Kobayashi T."/>
            <person name="Uehara T."/>
        </authorList>
    </citation>
    <scope>NUCLEOTIDE SEQUENCE [LARGE SCALE GENOMIC DNA]</scope>
    <source>
        <strain evidence="7 8">Japan</strain>
    </source>
</reference>
<dbReference type="PROSITE" id="PS50001">
    <property type="entry name" value="SH2"/>
    <property type="match status" value="1"/>
</dbReference>
<dbReference type="CDD" id="cd10337">
    <property type="entry name" value="SH2_BCAR3"/>
    <property type="match status" value="1"/>
</dbReference>
<evidence type="ECO:0000256" key="2">
    <source>
        <dbReference type="PROSITE-ProRule" id="PRU00168"/>
    </source>
</evidence>
<dbReference type="InterPro" id="IPR036964">
    <property type="entry name" value="RASGEF_cat_dom_sf"/>
</dbReference>
<evidence type="ECO:0000259" key="6">
    <source>
        <dbReference type="PROSITE" id="PS50009"/>
    </source>
</evidence>
<dbReference type="InterPro" id="IPR036860">
    <property type="entry name" value="SH2_dom_sf"/>
</dbReference>
<dbReference type="SMART" id="SM00252">
    <property type="entry name" value="SH2"/>
    <property type="match status" value="1"/>
</dbReference>
<dbReference type="PANTHER" id="PTHR14247">
    <property type="entry name" value="BREAST CANCER ANTI-ESTROGEN RESISTANCE PROTEIN 3 HOMOLOG-LIKE PROTEIN"/>
    <property type="match status" value="1"/>
</dbReference>
<feature type="region of interest" description="Disordered" evidence="4">
    <location>
        <begin position="284"/>
        <end position="317"/>
    </location>
</feature>
<gene>
    <name evidence="7" type="ORF">NTJ_02130</name>
</gene>
<dbReference type="PROSITE" id="PS50009">
    <property type="entry name" value="RASGEF_CAT"/>
    <property type="match status" value="1"/>
</dbReference>
<dbReference type="InterPro" id="IPR000980">
    <property type="entry name" value="SH2"/>
</dbReference>
<evidence type="ECO:0000313" key="8">
    <source>
        <dbReference type="Proteomes" id="UP001307889"/>
    </source>
</evidence>
<dbReference type="PANTHER" id="PTHR14247:SF8">
    <property type="entry name" value="RAS-GEF DOMAIN-CONTAINING PROTEIN"/>
    <property type="match status" value="1"/>
</dbReference>
<dbReference type="InterPro" id="IPR023578">
    <property type="entry name" value="Ras_GEF_dom_sf"/>
</dbReference>
<dbReference type="PRINTS" id="PR00401">
    <property type="entry name" value="SH2DOMAIN"/>
</dbReference>
<dbReference type="Pfam" id="PF00617">
    <property type="entry name" value="RasGEF"/>
    <property type="match status" value="1"/>
</dbReference>
<name>A0ABN7AAJ9_9HEMI</name>
<evidence type="ECO:0000259" key="5">
    <source>
        <dbReference type="PROSITE" id="PS50001"/>
    </source>
</evidence>
<proteinExistence type="predicted"/>
<dbReference type="SUPFAM" id="SSF48366">
    <property type="entry name" value="Ras GEF"/>
    <property type="match status" value="1"/>
</dbReference>
<feature type="region of interest" description="Disordered" evidence="4">
    <location>
        <begin position="182"/>
        <end position="211"/>
    </location>
</feature>
<evidence type="ECO:0000313" key="7">
    <source>
        <dbReference type="EMBL" id="BES89323.1"/>
    </source>
</evidence>
<dbReference type="SMART" id="SM00147">
    <property type="entry name" value="RasGEF"/>
    <property type="match status" value="1"/>
</dbReference>
<keyword evidence="2" id="KW-0344">Guanine-nucleotide releasing factor</keyword>
<protein>
    <submittedName>
        <fullName evidence="7">RasGEF domain</fullName>
    </submittedName>
</protein>
<dbReference type="EMBL" id="AP028909">
    <property type="protein sequence ID" value="BES89323.1"/>
    <property type="molecule type" value="Genomic_DNA"/>
</dbReference>
<organism evidence="7 8">
    <name type="scientific">Nesidiocoris tenuis</name>
    <dbReference type="NCBI Taxonomy" id="355587"/>
    <lineage>
        <taxon>Eukaryota</taxon>
        <taxon>Metazoa</taxon>
        <taxon>Ecdysozoa</taxon>
        <taxon>Arthropoda</taxon>
        <taxon>Hexapoda</taxon>
        <taxon>Insecta</taxon>
        <taxon>Pterygota</taxon>
        <taxon>Neoptera</taxon>
        <taxon>Paraneoptera</taxon>
        <taxon>Hemiptera</taxon>
        <taxon>Heteroptera</taxon>
        <taxon>Panheteroptera</taxon>
        <taxon>Cimicomorpha</taxon>
        <taxon>Miridae</taxon>
        <taxon>Dicyphina</taxon>
        <taxon>Nesidiocoris</taxon>
    </lineage>
</organism>
<evidence type="ECO:0000256" key="1">
    <source>
        <dbReference type="ARBA" id="ARBA00022999"/>
    </source>
</evidence>
<feature type="domain" description="Ras-GEF" evidence="6">
    <location>
        <begin position="453"/>
        <end position="731"/>
    </location>
</feature>
<feature type="region of interest" description="Disordered" evidence="4">
    <location>
        <begin position="332"/>
        <end position="357"/>
    </location>
</feature>
<sequence>MRDDIVLRRADLLVVSNVTQSKSLCNIKMEAVVDPLEEGPGLKKALEWELSLDSRDLRSHAWYHGAIPRIRAEEILKYQGEFLVRDCTSQPGNYVLTCRSQGVCLHFVINKVVIQPDTVYERVQYQFEDEPFDTVPDLITFYVGSGKPVTSASRARIQHPCNRLYPLTFYATKYGMHSAATTPLGRPSPVPSPTRMRWDIPPRVPSKKTMRSLSLAPEHNRGVMTIPRIDDKSNSADGIIQDQMSRSVGCETVISKFSTHSLPRGGTTGAHVKRNTLPKKMSRVISDPTMSPSGERKTFPEQTAIPPPKPSTRPILADLDLTDSPHYTMTNFPRASYHASGSDSGNGSGDSVQSSAAGDISDSAVQCTVLTHRPGGVIIKNPISLSSSFSSTTLKACDYDSGLEDSIPPVIDIELPPTFNLEAFQTILLPVMENKPLDATALKGVRTMLQDHGSRIIANHLTRTDLELIIDHNKFSLEETVGFSCGLELCALPFGKQMRLDLIERTICLKLLVAVTILTCNADSERAETLNKWIQVAIDTKTALGNLFGFNAIMMGLSMPQVQNLTTTWHILRQNYTDSAFNFEAKLRPTLKSMNECTNPQAPNTTIPHILPWIVLMERSDENTMRGRISSPVEAASIGQWESSSPDLGLKTLTMHMEESRRVVRSLPSFRRNSEIVLSDARVVDLLSDVFRTEFQLKFLWGSRGANVKSSERYAKFEQILTAMSDMCEPRPKSPPSPAPMSPGSYNPAIGTSV</sequence>
<dbReference type="Gene3D" id="3.30.505.10">
    <property type="entry name" value="SH2 domain"/>
    <property type="match status" value="1"/>
</dbReference>
<dbReference type="Proteomes" id="UP001307889">
    <property type="component" value="Chromosome 1"/>
</dbReference>
<accession>A0ABN7AAJ9</accession>
<feature type="region of interest" description="Disordered" evidence="4">
    <location>
        <begin position="727"/>
        <end position="754"/>
    </location>
</feature>
<dbReference type="InterPro" id="IPR051853">
    <property type="entry name" value="SH2-Ras-GEF_adapter"/>
</dbReference>
<dbReference type="Pfam" id="PF00017">
    <property type="entry name" value="SH2"/>
    <property type="match status" value="1"/>
</dbReference>
<evidence type="ECO:0000256" key="3">
    <source>
        <dbReference type="PROSITE-ProRule" id="PRU00191"/>
    </source>
</evidence>
<dbReference type="SUPFAM" id="SSF55550">
    <property type="entry name" value="SH2 domain"/>
    <property type="match status" value="1"/>
</dbReference>
<feature type="compositionally biased region" description="Low complexity" evidence="4">
    <location>
        <begin position="340"/>
        <end position="355"/>
    </location>
</feature>
<feature type="domain" description="SH2" evidence="5">
    <location>
        <begin position="62"/>
        <end position="161"/>
    </location>
</feature>
<dbReference type="Gene3D" id="1.10.840.10">
    <property type="entry name" value="Ras guanine-nucleotide exchange factors catalytic domain"/>
    <property type="match status" value="1"/>
</dbReference>